<dbReference type="AlphaFoldDB" id="A0A2U8GLZ0"/>
<organism evidence="3 4">
    <name type="scientific">Parazoarcus communis</name>
    <dbReference type="NCBI Taxonomy" id="41977"/>
    <lineage>
        <taxon>Bacteria</taxon>
        <taxon>Pseudomonadati</taxon>
        <taxon>Pseudomonadota</taxon>
        <taxon>Betaproteobacteria</taxon>
        <taxon>Rhodocyclales</taxon>
        <taxon>Zoogloeaceae</taxon>
        <taxon>Parazoarcus</taxon>
    </lineage>
</organism>
<dbReference type="KEGG" id="acom:CEW83_02345"/>
<sequence>MRQTTITAAEVRGHAEQMLARGEHPTARAMRAALGRGSMDTILRFLNEWSEVRERQKLSPVTLPEEIERGIQSYLVEQVSRETAGLRLALDASRRDNSDLLAESADLLARFEMREQEIQRLQDHLSKSDGQLSLIRQELSEWQLRALTAAEEAAALRAKVKDAEALSAKVAELQSNLESERTSRMAAEVIELRRRLARPKQRSASS</sequence>
<dbReference type="EMBL" id="CP022187">
    <property type="protein sequence ID" value="AWI74203.1"/>
    <property type="molecule type" value="Genomic_DNA"/>
</dbReference>
<reference evidence="3 4" key="1">
    <citation type="submission" date="2017-06" db="EMBL/GenBank/DDBJ databases">
        <title>Azoarcus.</title>
        <authorList>
            <person name="Woo J.-H."/>
            <person name="Kim H.-S."/>
        </authorList>
    </citation>
    <scope>NUCLEOTIDE SEQUENCE [LARGE SCALE GENOMIC DNA]</scope>
    <source>
        <strain evidence="3 4">TSPY31</strain>
    </source>
</reference>
<evidence type="ECO:0000313" key="3">
    <source>
        <dbReference type="EMBL" id="AWI74203.1"/>
    </source>
</evidence>
<proteinExistence type="predicted"/>
<keyword evidence="4" id="KW-1185">Reference proteome</keyword>
<dbReference type="InterPro" id="IPR021104">
    <property type="entry name" value="KfrA_DNA-bd_N"/>
</dbReference>
<gene>
    <name evidence="3" type="ORF">CEW83_02345</name>
</gene>
<name>A0A2U8GLZ0_9RHOO</name>
<evidence type="ECO:0000259" key="2">
    <source>
        <dbReference type="Pfam" id="PF11740"/>
    </source>
</evidence>
<feature type="domain" description="KfrA N-terminal DNA-binding" evidence="2">
    <location>
        <begin position="8"/>
        <end position="122"/>
    </location>
</feature>
<accession>A0A2U8GLZ0</accession>
<keyword evidence="1" id="KW-0175">Coiled coil</keyword>
<evidence type="ECO:0000313" key="4">
    <source>
        <dbReference type="Proteomes" id="UP000244930"/>
    </source>
</evidence>
<dbReference type="RefSeq" id="WP_108947911.1">
    <property type="nucleotide sequence ID" value="NZ_CP022187.1"/>
</dbReference>
<protein>
    <recommendedName>
        <fullName evidence="2">KfrA N-terminal DNA-binding domain-containing protein</fullName>
    </recommendedName>
</protein>
<evidence type="ECO:0000256" key="1">
    <source>
        <dbReference type="SAM" id="Coils"/>
    </source>
</evidence>
<dbReference type="Pfam" id="PF11740">
    <property type="entry name" value="KfrA_N"/>
    <property type="match status" value="1"/>
</dbReference>
<dbReference type="Proteomes" id="UP000244930">
    <property type="component" value="Chromosome"/>
</dbReference>
<feature type="coiled-coil region" evidence="1">
    <location>
        <begin position="146"/>
        <end position="183"/>
    </location>
</feature>